<evidence type="ECO:0000259" key="1">
    <source>
        <dbReference type="Pfam" id="PF06439"/>
    </source>
</evidence>
<gene>
    <name evidence="2" type="ORF">METZ01_LOCUS359820</name>
</gene>
<name>A0A382SAR8_9ZZZZ</name>
<protein>
    <recommendedName>
        <fullName evidence="1">3-keto-alpha-glucoside-1,2-lyase/3-keto-2-hydroxy-glucal hydratase domain-containing protein</fullName>
    </recommendedName>
</protein>
<sequence length="234" mass="26160">MSTRTISFILTALAVIQVTFAKPDKDFVKIFDGKTLDGWEAMPAKTAPAWTVEDGMIVGNGAKARSYIVYQNKEVADLELKFAYRFPGKGNSGVSIRAIVDPTGKRGFQSYHADIGHLGIGPQVLGAWDFHTPGRREHRCFRGERLVIDENDKPTLTKIKGAVTKDDINKNGWNKVHVVVNGNSFKFSINGKPASEFTEHLPQGKRLKRGMIQFQLHDPGMFVHFKDIHLKVLK</sequence>
<organism evidence="2">
    <name type="scientific">marine metagenome</name>
    <dbReference type="NCBI Taxonomy" id="408172"/>
    <lineage>
        <taxon>unclassified sequences</taxon>
        <taxon>metagenomes</taxon>
        <taxon>ecological metagenomes</taxon>
    </lineage>
</organism>
<dbReference type="Pfam" id="PF06439">
    <property type="entry name" value="3keto-disac_hyd"/>
    <property type="match status" value="1"/>
</dbReference>
<dbReference type="EMBL" id="UINC01127685">
    <property type="protein sequence ID" value="SVD06966.1"/>
    <property type="molecule type" value="Genomic_DNA"/>
</dbReference>
<reference evidence="2" key="1">
    <citation type="submission" date="2018-05" db="EMBL/GenBank/DDBJ databases">
        <authorList>
            <person name="Lanie J.A."/>
            <person name="Ng W.-L."/>
            <person name="Kazmierczak K.M."/>
            <person name="Andrzejewski T.M."/>
            <person name="Davidsen T.M."/>
            <person name="Wayne K.J."/>
            <person name="Tettelin H."/>
            <person name="Glass J.I."/>
            <person name="Rusch D."/>
            <person name="Podicherti R."/>
            <person name="Tsui H.-C.T."/>
            <person name="Winkler M.E."/>
        </authorList>
    </citation>
    <scope>NUCLEOTIDE SEQUENCE</scope>
</reference>
<dbReference type="AlphaFoldDB" id="A0A382SAR8"/>
<accession>A0A382SAR8</accession>
<dbReference type="GO" id="GO:0016787">
    <property type="term" value="F:hydrolase activity"/>
    <property type="evidence" value="ECO:0007669"/>
    <property type="project" value="InterPro"/>
</dbReference>
<dbReference type="InterPro" id="IPR010496">
    <property type="entry name" value="AL/BT2_dom"/>
</dbReference>
<evidence type="ECO:0000313" key="2">
    <source>
        <dbReference type="EMBL" id="SVD06966.1"/>
    </source>
</evidence>
<proteinExistence type="predicted"/>
<dbReference type="Gene3D" id="2.60.120.560">
    <property type="entry name" value="Exo-inulinase, domain 1"/>
    <property type="match status" value="1"/>
</dbReference>
<feature type="domain" description="3-keto-alpha-glucoside-1,2-lyase/3-keto-2-hydroxy-glucal hydratase" evidence="1">
    <location>
        <begin position="26"/>
        <end position="231"/>
    </location>
</feature>